<dbReference type="InterPro" id="IPR015683">
    <property type="entry name" value="Ionotropic_Glu_rcpt"/>
</dbReference>
<keyword evidence="10" id="KW-0407">Ion channel</keyword>
<dbReference type="EMBL" id="CAJHUC010000945">
    <property type="protein sequence ID" value="CAD7699040.1"/>
    <property type="molecule type" value="Genomic_DNA"/>
</dbReference>
<evidence type="ECO:0000256" key="13">
    <source>
        <dbReference type="SAM" id="SignalP"/>
    </source>
</evidence>
<keyword evidence="9" id="KW-1071">Ligand-gated ion channel</keyword>
<keyword evidence="4 12" id="KW-1133">Transmembrane helix</keyword>
<comment type="caution">
    <text evidence="15">The sequence shown here is derived from an EMBL/GenBank/DDBJ whole genome shotgun (WGS) entry which is preliminary data.</text>
</comment>
<evidence type="ECO:0000256" key="11">
    <source>
        <dbReference type="SAM" id="MobiDB-lite"/>
    </source>
</evidence>
<name>A0A8S1IVJ2_9CHLO</name>
<evidence type="ECO:0000256" key="5">
    <source>
        <dbReference type="ARBA" id="ARBA00023065"/>
    </source>
</evidence>
<dbReference type="Gene3D" id="1.10.287.70">
    <property type="match status" value="1"/>
</dbReference>
<protein>
    <recommendedName>
        <fullName evidence="14">Ionotropic glutamate receptor C-terminal domain-containing protein</fullName>
    </recommendedName>
</protein>
<dbReference type="AlphaFoldDB" id="A0A8S1IVJ2"/>
<dbReference type="PANTHER" id="PTHR18966">
    <property type="entry name" value="IONOTROPIC GLUTAMATE RECEPTOR"/>
    <property type="match status" value="1"/>
</dbReference>
<reference evidence="15" key="1">
    <citation type="submission" date="2020-12" db="EMBL/GenBank/DDBJ databases">
        <authorList>
            <person name="Iha C."/>
        </authorList>
    </citation>
    <scope>NUCLEOTIDE SEQUENCE</scope>
</reference>
<feature type="chain" id="PRO_5035847663" description="Ionotropic glutamate receptor C-terminal domain-containing protein" evidence="13">
    <location>
        <begin position="30"/>
        <end position="523"/>
    </location>
</feature>
<evidence type="ECO:0000313" key="15">
    <source>
        <dbReference type="EMBL" id="CAD7699040.1"/>
    </source>
</evidence>
<keyword evidence="16" id="KW-1185">Reference proteome</keyword>
<evidence type="ECO:0000256" key="1">
    <source>
        <dbReference type="ARBA" id="ARBA00004141"/>
    </source>
</evidence>
<feature type="domain" description="Ionotropic glutamate receptor C-terminal" evidence="14">
    <location>
        <begin position="38"/>
        <end position="372"/>
    </location>
</feature>
<keyword evidence="6 12" id="KW-0472">Membrane</keyword>
<keyword evidence="3 12" id="KW-0812">Transmembrane</keyword>
<feature type="transmembrane region" description="Helical" evidence="12">
    <location>
        <begin position="398"/>
        <end position="420"/>
    </location>
</feature>
<dbReference type="InterPro" id="IPR001320">
    <property type="entry name" value="Iontro_rcpt_C"/>
</dbReference>
<feature type="compositionally biased region" description="Basic and acidic residues" evidence="11">
    <location>
        <begin position="514"/>
        <end position="523"/>
    </location>
</feature>
<evidence type="ECO:0000256" key="8">
    <source>
        <dbReference type="ARBA" id="ARBA00023180"/>
    </source>
</evidence>
<evidence type="ECO:0000313" key="16">
    <source>
        <dbReference type="Proteomes" id="UP000708148"/>
    </source>
</evidence>
<feature type="transmembrane region" description="Helical" evidence="12">
    <location>
        <begin position="219"/>
        <end position="241"/>
    </location>
</feature>
<keyword evidence="2" id="KW-0813">Transport</keyword>
<evidence type="ECO:0000256" key="10">
    <source>
        <dbReference type="ARBA" id="ARBA00023303"/>
    </source>
</evidence>
<evidence type="ECO:0000256" key="4">
    <source>
        <dbReference type="ARBA" id="ARBA00022989"/>
    </source>
</evidence>
<dbReference type="Pfam" id="PF00060">
    <property type="entry name" value="Lig_chan"/>
    <property type="match status" value="1"/>
</dbReference>
<evidence type="ECO:0000256" key="6">
    <source>
        <dbReference type="ARBA" id="ARBA00023136"/>
    </source>
</evidence>
<feature type="region of interest" description="Disordered" evidence="11">
    <location>
        <begin position="502"/>
        <end position="523"/>
    </location>
</feature>
<accession>A0A8S1IVJ2</accession>
<feature type="signal peptide" evidence="13">
    <location>
        <begin position="1"/>
        <end position="29"/>
    </location>
</feature>
<dbReference type="GO" id="GO:0015276">
    <property type="term" value="F:ligand-gated monoatomic ion channel activity"/>
    <property type="evidence" value="ECO:0007669"/>
    <property type="project" value="InterPro"/>
</dbReference>
<comment type="subcellular location">
    <subcellularLocation>
        <location evidence="1">Membrane</location>
        <topology evidence="1">Multi-pass membrane protein</topology>
    </subcellularLocation>
</comment>
<evidence type="ECO:0000256" key="12">
    <source>
        <dbReference type="SAM" id="Phobius"/>
    </source>
</evidence>
<gene>
    <name evidence="15" type="ORF">OSTQU699_LOCUS4399</name>
</gene>
<feature type="transmembrane region" description="Helical" evidence="12">
    <location>
        <begin position="153"/>
        <end position="173"/>
    </location>
</feature>
<dbReference type="GO" id="GO:0016020">
    <property type="term" value="C:membrane"/>
    <property type="evidence" value="ECO:0007669"/>
    <property type="project" value="UniProtKB-SubCell"/>
</dbReference>
<dbReference type="Gene3D" id="3.40.190.10">
    <property type="entry name" value="Periplasmic binding protein-like II"/>
    <property type="match status" value="3"/>
</dbReference>
<keyword evidence="7" id="KW-0675">Receptor</keyword>
<keyword evidence="13" id="KW-0732">Signal</keyword>
<proteinExistence type="predicted"/>
<evidence type="ECO:0000256" key="9">
    <source>
        <dbReference type="ARBA" id="ARBA00023286"/>
    </source>
</evidence>
<evidence type="ECO:0000256" key="2">
    <source>
        <dbReference type="ARBA" id="ARBA00022448"/>
    </source>
</evidence>
<dbReference type="OrthoDB" id="5984008at2759"/>
<evidence type="ECO:0000256" key="3">
    <source>
        <dbReference type="ARBA" id="ARBA00022692"/>
    </source>
</evidence>
<keyword evidence="8" id="KW-0325">Glycoprotein</keyword>
<dbReference type="SUPFAM" id="SSF53850">
    <property type="entry name" value="Periplasmic binding protein-like II"/>
    <property type="match status" value="1"/>
</dbReference>
<dbReference type="Proteomes" id="UP000708148">
    <property type="component" value="Unassembled WGS sequence"/>
</dbReference>
<evidence type="ECO:0000256" key="7">
    <source>
        <dbReference type="ARBA" id="ARBA00023170"/>
    </source>
</evidence>
<keyword evidence="5" id="KW-0406">Ion transport</keyword>
<organism evidence="15 16">
    <name type="scientific">Ostreobium quekettii</name>
    <dbReference type="NCBI Taxonomy" id="121088"/>
    <lineage>
        <taxon>Eukaryota</taxon>
        <taxon>Viridiplantae</taxon>
        <taxon>Chlorophyta</taxon>
        <taxon>core chlorophytes</taxon>
        <taxon>Ulvophyceae</taxon>
        <taxon>TCBD clade</taxon>
        <taxon>Bryopsidales</taxon>
        <taxon>Ostreobineae</taxon>
        <taxon>Ostreobiaceae</taxon>
        <taxon>Ostreobium</taxon>
    </lineage>
</organism>
<sequence length="523" mass="57809">MHLVGRCWVCLPALLLLSLLGTALQSTWATADGDAPFHICVSHFPPMVTCDPSGNISTYTGYEIDMIAELIKTMPPREYTYSCVNFSFAVNEDLLKKEGSVCNMVAAGITRSTERELKGIQFTDPTYRASLAIMTLARLKDASWWGFLRPLHWSVWASMIATAFLVPWFVFVVESLACHGFVHSGDWLQGLKDATYDSIAALVNFGHYRVNSTAARTVVMAYGFLVLIIINTYVANLAAFLTISQVDPLINGVDDLMNIPGKRVASIDVYKERLLRQGILAVIVSQTDAYLERMVAGLRSGRYKALIMDEPWVSLTTSSGGCDLRKLGQTIEPFDYALAFPVSAPRGLVHNFSRSVLALQEAGVLERLIDEHINVPRRGCPPESGFSETEAVHLEQVLGLWIILAVAIGVAAILLVFTIVHKMPNEAPAINSSGRRRWTVRVNTRKRLPTSYHAKATADLQSRKVDLVPGLSASADYETMREDMRVIRADLSKMLGDLGRATEGGAQHAHLRHPSYDMREGPR</sequence>
<evidence type="ECO:0000259" key="14">
    <source>
        <dbReference type="SMART" id="SM00079"/>
    </source>
</evidence>
<dbReference type="SMART" id="SM00079">
    <property type="entry name" value="PBPe"/>
    <property type="match status" value="1"/>
</dbReference>